<dbReference type="GO" id="GO:0072546">
    <property type="term" value="C:EMC complex"/>
    <property type="evidence" value="ECO:0007669"/>
    <property type="project" value="InterPro"/>
</dbReference>
<sequence>MCSSTKLTQGLSITPKNITTSYEVNVKGLTSDGAGHEIKVPHFLSIPIQSSSTKRLILPPPAPCKIKRDGAAATLEDFSRLQSKRHGDNLLNEIKRRKMTEVELSCLACVKMFLHASVYPRCSVNGLLLAPAAGGLGEEGVCVTDCVPLLHSHLPLAMIAQLALTQVDVWCSQTQQRIVGYYQANANLSDSSPTACAFKMADKILEQSSNAVLLMIDGKKMSPGYRVPPIVMYEHKDSRWILKDKHTIMLRQWEETRAVTSQLLNSRDHTLLVDFDSHLDDITKDWTNQKLNAKIMELVCPANGSM</sequence>
<evidence type="ECO:0000256" key="1">
    <source>
        <dbReference type="ARBA" id="ARBA00007461"/>
    </source>
</evidence>
<evidence type="ECO:0000313" key="4">
    <source>
        <dbReference type="EMBL" id="KAG7325378.1"/>
    </source>
</evidence>
<comment type="similarity">
    <text evidence="1">Belongs to the EMC8/EMC9 family.</text>
</comment>
<protein>
    <recommendedName>
        <fullName evidence="3">MPN domain-containing protein</fullName>
    </recommendedName>
</protein>
<evidence type="ECO:0000313" key="5">
    <source>
        <dbReference type="Proteomes" id="UP000824219"/>
    </source>
</evidence>
<feature type="domain" description="MPN" evidence="3">
    <location>
        <begin position="102"/>
        <end position="239"/>
    </location>
</feature>
<dbReference type="InterPro" id="IPR037518">
    <property type="entry name" value="MPN"/>
</dbReference>
<evidence type="ECO:0000259" key="3">
    <source>
        <dbReference type="PROSITE" id="PS50249"/>
    </source>
</evidence>
<dbReference type="PROSITE" id="PS50249">
    <property type="entry name" value="MPN"/>
    <property type="match status" value="1"/>
</dbReference>
<comment type="subunit">
    <text evidence="2">Component of the ER membrane protein complex (EMC). EMC8 and EMC9 are mutually exclusive subunits of the EMC complex.</text>
</comment>
<dbReference type="Pfam" id="PF03665">
    <property type="entry name" value="UPF0172"/>
    <property type="match status" value="1"/>
</dbReference>
<organism evidence="4 5">
    <name type="scientific">Hemibagrus wyckioides</name>
    <dbReference type="NCBI Taxonomy" id="337641"/>
    <lineage>
        <taxon>Eukaryota</taxon>
        <taxon>Metazoa</taxon>
        <taxon>Chordata</taxon>
        <taxon>Craniata</taxon>
        <taxon>Vertebrata</taxon>
        <taxon>Euteleostomi</taxon>
        <taxon>Actinopterygii</taxon>
        <taxon>Neopterygii</taxon>
        <taxon>Teleostei</taxon>
        <taxon>Ostariophysi</taxon>
        <taxon>Siluriformes</taxon>
        <taxon>Bagridae</taxon>
        <taxon>Hemibagrus</taxon>
    </lineage>
</organism>
<gene>
    <name evidence="4" type="ORF">KOW79_011694</name>
</gene>
<dbReference type="Proteomes" id="UP000824219">
    <property type="component" value="Linkage Group LG13"/>
</dbReference>
<dbReference type="EMBL" id="JAHKSW010000013">
    <property type="protein sequence ID" value="KAG7325378.1"/>
    <property type="molecule type" value="Genomic_DNA"/>
</dbReference>
<comment type="caution">
    <text evidence="4">The sequence shown here is derived from an EMBL/GenBank/DDBJ whole genome shotgun (WGS) entry which is preliminary data.</text>
</comment>
<dbReference type="CDD" id="cd08060">
    <property type="entry name" value="MPN_UPF0172"/>
    <property type="match status" value="1"/>
</dbReference>
<evidence type="ECO:0000256" key="2">
    <source>
        <dbReference type="ARBA" id="ARBA00046436"/>
    </source>
</evidence>
<dbReference type="AlphaFoldDB" id="A0A9D3NQB3"/>
<dbReference type="PANTHER" id="PTHR12941">
    <property type="entry name" value="ER MEMBRANE PROTEIN COMPLEX"/>
    <property type="match status" value="1"/>
</dbReference>
<dbReference type="InterPro" id="IPR005366">
    <property type="entry name" value="EMC8/9"/>
</dbReference>
<keyword evidence="5" id="KW-1185">Reference proteome</keyword>
<accession>A0A9D3NQB3</accession>
<proteinExistence type="inferred from homology"/>
<dbReference type="OrthoDB" id="194468at2759"/>
<reference evidence="4 5" key="1">
    <citation type="submission" date="2021-06" db="EMBL/GenBank/DDBJ databases">
        <title>Chromosome-level genome assembly of the red-tail catfish (Hemibagrus wyckioides).</title>
        <authorList>
            <person name="Shao F."/>
        </authorList>
    </citation>
    <scope>NUCLEOTIDE SEQUENCE [LARGE SCALE GENOMIC DNA]</scope>
    <source>
        <strain evidence="4">EC202008001</strain>
        <tissue evidence="4">Blood</tissue>
    </source>
</reference>
<name>A0A9D3NQB3_9TELE</name>
<dbReference type="PANTHER" id="PTHR12941:SF12">
    <property type="entry name" value="ER MEMBRANE PROTEIN COMPLEX SUBUNIT 9"/>
    <property type="match status" value="1"/>
</dbReference>